<keyword evidence="2" id="KW-1185">Reference proteome</keyword>
<protein>
    <submittedName>
        <fullName evidence="1">Uncharacterized protein</fullName>
    </submittedName>
</protein>
<comment type="caution">
    <text evidence="1">The sequence shown here is derived from an EMBL/GenBank/DDBJ whole genome shotgun (WGS) entry which is preliminary data.</text>
</comment>
<accession>A0ACC0WPT6</accession>
<organism evidence="1 2">
    <name type="scientific">Peronosclerospora sorghi</name>
    <dbReference type="NCBI Taxonomy" id="230839"/>
    <lineage>
        <taxon>Eukaryota</taxon>
        <taxon>Sar</taxon>
        <taxon>Stramenopiles</taxon>
        <taxon>Oomycota</taxon>
        <taxon>Peronosporomycetes</taxon>
        <taxon>Peronosporales</taxon>
        <taxon>Peronosporaceae</taxon>
        <taxon>Peronosclerospora</taxon>
    </lineage>
</organism>
<dbReference type="EMBL" id="CM047590">
    <property type="protein sequence ID" value="KAI9919761.1"/>
    <property type="molecule type" value="Genomic_DNA"/>
</dbReference>
<gene>
    <name evidence="1" type="ORF">PsorP6_017285</name>
</gene>
<sequence>MVDRRLQQELFVPFIDLLELSLEETTTDYRVLKAATNAANVYAYPITPNTGAAFDSEVMTSCCRQKRYNLRDDARLLVHIQEAALDAGTCRFLFSGLCEKPLGAVDYLAIAGAFSVVFVSDIPLFTEERLNRRCVDFLHCLAMESPEHLYKVEAGMKAHIDEVFAFYRTVSRLLEIALFFFMSPDIR</sequence>
<name>A0ACC0WPT6_9STRA</name>
<evidence type="ECO:0000313" key="2">
    <source>
        <dbReference type="Proteomes" id="UP001163321"/>
    </source>
</evidence>
<evidence type="ECO:0000313" key="1">
    <source>
        <dbReference type="EMBL" id="KAI9919761.1"/>
    </source>
</evidence>
<dbReference type="Proteomes" id="UP001163321">
    <property type="component" value="Chromosome 11"/>
</dbReference>
<proteinExistence type="predicted"/>
<reference evidence="1 2" key="1">
    <citation type="journal article" date="2022" name="bioRxiv">
        <title>The genome of the oomycete Peronosclerospora sorghi, a cosmopolitan pathogen of maize and sorghum, is inflated with dispersed pseudogenes.</title>
        <authorList>
            <person name="Fletcher K."/>
            <person name="Martin F."/>
            <person name="Isakeit T."/>
            <person name="Cavanaugh K."/>
            <person name="Magill C."/>
            <person name="Michelmore R."/>
        </authorList>
    </citation>
    <scope>NUCLEOTIDE SEQUENCE [LARGE SCALE GENOMIC DNA]</scope>
    <source>
        <strain evidence="1">P6</strain>
    </source>
</reference>